<feature type="compositionally biased region" description="Basic residues" evidence="8">
    <location>
        <begin position="129"/>
        <end position="140"/>
    </location>
</feature>
<keyword evidence="6" id="KW-0508">mRNA splicing</keyword>
<feature type="compositionally biased region" description="Low complexity" evidence="8">
    <location>
        <begin position="107"/>
        <end position="120"/>
    </location>
</feature>
<gene>
    <name evidence="9" type="ORF">C0Q70_01711</name>
</gene>
<dbReference type="PANTHER" id="PTHR16196">
    <property type="entry name" value="CELL CYCLE CONTROL PROTEIN CWF25"/>
    <property type="match status" value="1"/>
</dbReference>
<evidence type="ECO:0008006" key="11">
    <source>
        <dbReference type="Google" id="ProtNLM"/>
    </source>
</evidence>
<sequence>MDQLGADERKKIFDLMKDRELGGNMDWMYRGDKPNTEEYLMGKPVDKQITGEPSANDDDGGINSLFSERIKANVALDMQAKMREDPLFAIRRKEEDARRRLLENPVKMKQLQKLLEQQQKAKSRTEKKEKKKKKKKKRNKSSGDDSSNSEDDLVNKYLSILTHKQKSGTLEKSEKHRHSDDVQGSDRKEDRFQRDRRDTFSRNKYDQHDKLKHSEHKHHRGEVPHKDRRKRHSSGGEDHAERKKQSLSPQQHIRQHKGSVEKHRHQQTAAREDSSDGEDMSQRVYGLIKSIRHQSSDVPSISRENTLKTHSSSSSASSRSRSRSPVKSSDKRQSPRPSHPSRASDKSKPAYCDQSASPVSRQKYGTSAKRHQPPLKHKMTAEEREKKLQEMTENAKWRDEQRSKNIQRYKEDEAKDSAESQKKTNFLSSMMTDHVSKSSVEDRLKRNKYNIQRTRAALEKNFTEH</sequence>
<dbReference type="EMBL" id="PZQS01000001">
    <property type="protein sequence ID" value="PVD39083.1"/>
    <property type="molecule type" value="Genomic_DNA"/>
</dbReference>
<name>A0A2T7Q084_POMCA</name>
<dbReference type="InterPro" id="IPR051376">
    <property type="entry name" value="CWC25_splicing_factor"/>
</dbReference>
<feature type="compositionally biased region" description="Polar residues" evidence="8">
    <location>
        <begin position="296"/>
        <end position="310"/>
    </location>
</feature>
<feature type="compositionally biased region" description="Basic and acidic residues" evidence="8">
    <location>
        <begin position="169"/>
        <end position="209"/>
    </location>
</feature>
<evidence type="ECO:0000256" key="4">
    <source>
        <dbReference type="ARBA" id="ARBA00022728"/>
    </source>
</evidence>
<dbReference type="PANTHER" id="PTHR16196:SF0">
    <property type="entry name" value="PRE-MRNA-SPLICING FACTOR CWC25 HOMOLOG"/>
    <property type="match status" value="1"/>
</dbReference>
<feature type="compositionally biased region" description="Basic residues" evidence="8">
    <location>
        <begin position="368"/>
        <end position="378"/>
    </location>
</feature>
<evidence type="ECO:0000256" key="6">
    <source>
        <dbReference type="ARBA" id="ARBA00023187"/>
    </source>
</evidence>
<dbReference type="GO" id="GO:0005684">
    <property type="term" value="C:U2-type spliceosomal complex"/>
    <property type="evidence" value="ECO:0007669"/>
    <property type="project" value="TreeGrafter"/>
</dbReference>
<accession>A0A2T7Q084</accession>
<evidence type="ECO:0000256" key="5">
    <source>
        <dbReference type="ARBA" id="ARBA00023054"/>
    </source>
</evidence>
<keyword evidence="3" id="KW-0507">mRNA processing</keyword>
<feature type="compositionally biased region" description="Polar residues" evidence="8">
    <location>
        <begin position="354"/>
        <end position="365"/>
    </location>
</feature>
<dbReference type="STRING" id="400727.A0A2T7Q084"/>
<dbReference type="OrthoDB" id="21123at2759"/>
<evidence type="ECO:0000256" key="1">
    <source>
        <dbReference type="ARBA" id="ARBA00004123"/>
    </source>
</evidence>
<evidence type="ECO:0000256" key="2">
    <source>
        <dbReference type="ARBA" id="ARBA00006695"/>
    </source>
</evidence>
<dbReference type="Proteomes" id="UP000245119">
    <property type="component" value="Linkage Group LG1"/>
</dbReference>
<dbReference type="Pfam" id="PF12542">
    <property type="entry name" value="CWC25"/>
    <property type="match status" value="1"/>
</dbReference>
<keyword evidence="10" id="KW-1185">Reference proteome</keyword>
<reference evidence="9 10" key="1">
    <citation type="submission" date="2018-04" db="EMBL/GenBank/DDBJ databases">
        <title>The genome of golden apple snail Pomacea canaliculata provides insight into stress tolerance and invasive adaptation.</title>
        <authorList>
            <person name="Liu C."/>
            <person name="Liu B."/>
            <person name="Ren Y."/>
            <person name="Zhang Y."/>
            <person name="Wang H."/>
            <person name="Li S."/>
            <person name="Jiang F."/>
            <person name="Yin L."/>
            <person name="Zhang G."/>
            <person name="Qian W."/>
            <person name="Fan W."/>
        </authorList>
    </citation>
    <scope>NUCLEOTIDE SEQUENCE [LARGE SCALE GENOMIC DNA]</scope>
    <source>
        <strain evidence="9">SZHN2017</strain>
        <tissue evidence="9">Muscle</tissue>
    </source>
</reference>
<comment type="caution">
    <text evidence="9">The sequence shown here is derived from an EMBL/GenBank/DDBJ whole genome shotgun (WGS) entry which is preliminary data.</text>
</comment>
<feature type="compositionally biased region" description="Basic and acidic residues" evidence="8">
    <location>
        <begin position="379"/>
        <end position="422"/>
    </location>
</feature>
<feature type="compositionally biased region" description="Basic and acidic residues" evidence="8">
    <location>
        <begin position="234"/>
        <end position="244"/>
    </location>
</feature>
<keyword evidence="7" id="KW-0539">Nucleus</keyword>
<organism evidence="9 10">
    <name type="scientific">Pomacea canaliculata</name>
    <name type="common">Golden apple snail</name>
    <dbReference type="NCBI Taxonomy" id="400727"/>
    <lineage>
        <taxon>Eukaryota</taxon>
        <taxon>Metazoa</taxon>
        <taxon>Spiralia</taxon>
        <taxon>Lophotrochozoa</taxon>
        <taxon>Mollusca</taxon>
        <taxon>Gastropoda</taxon>
        <taxon>Caenogastropoda</taxon>
        <taxon>Architaenioglossa</taxon>
        <taxon>Ampullarioidea</taxon>
        <taxon>Ampullariidae</taxon>
        <taxon>Pomacea</taxon>
    </lineage>
</organism>
<evidence type="ECO:0000256" key="8">
    <source>
        <dbReference type="SAM" id="MobiDB-lite"/>
    </source>
</evidence>
<feature type="compositionally biased region" description="Basic residues" evidence="8">
    <location>
        <begin position="253"/>
        <end position="266"/>
    </location>
</feature>
<protein>
    <recommendedName>
        <fullName evidence="11">Pre-mRNA-splicing factor CWC25 homolog</fullName>
    </recommendedName>
</protein>
<dbReference type="InterPro" id="IPR022209">
    <property type="entry name" value="CWC25"/>
</dbReference>
<feature type="compositionally biased region" description="Basic and acidic residues" evidence="8">
    <location>
        <begin position="456"/>
        <end position="465"/>
    </location>
</feature>
<dbReference type="AlphaFoldDB" id="A0A2T7Q084"/>
<feature type="compositionally biased region" description="Basic residues" evidence="8">
    <location>
        <begin position="210"/>
        <end position="233"/>
    </location>
</feature>
<feature type="region of interest" description="Disordered" evidence="8">
    <location>
        <begin position="100"/>
        <end position="465"/>
    </location>
</feature>
<evidence type="ECO:0000313" key="9">
    <source>
        <dbReference type="EMBL" id="PVD39083.1"/>
    </source>
</evidence>
<evidence type="ECO:0000256" key="3">
    <source>
        <dbReference type="ARBA" id="ARBA00022664"/>
    </source>
</evidence>
<evidence type="ECO:0000313" key="10">
    <source>
        <dbReference type="Proteomes" id="UP000245119"/>
    </source>
</evidence>
<proteinExistence type="inferred from homology"/>
<evidence type="ECO:0000256" key="7">
    <source>
        <dbReference type="ARBA" id="ARBA00023242"/>
    </source>
</evidence>
<keyword evidence="5" id="KW-0175">Coiled coil</keyword>
<dbReference type="GO" id="GO:0000398">
    <property type="term" value="P:mRNA splicing, via spliceosome"/>
    <property type="evidence" value="ECO:0007669"/>
    <property type="project" value="TreeGrafter"/>
</dbReference>
<comment type="subcellular location">
    <subcellularLocation>
        <location evidence="1">Nucleus</location>
    </subcellularLocation>
</comment>
<comment type="similarity">
    <text evidence="2">Belongs to the CWC25 family.</text>
</comment>
<keyword evidence="4" id="KW-0747">Spliceosome</keyword>
<feature type="compositionally biased region" description="Basic and acidic residues" evidence="8">
    <location>
        <begin position="434"/>
        <end position="444"/>
    </location>
</feature>
<feature type="compositionally biased region" description="Low complexity" evidence="8">
    <location>
        <begin position="311"/>
        <end position="327"/>
    </location>
</feature>